<keyword evidence="3" id="KW-1185">Reference proteome</keyword>
<dbReference type="AlphaFoldDB" id="A0A1N7K7S4"/>
<dbReference type="RefSeq" id="WP_076560009.1">
    <property type="nucleotide sequence ID" value="NZ_FTOC01000009.1"/>
</dbReference>
<gene>
    <name evidence="2" type="ORF">SAMN05421687_10985</name>
</gene>
<evidence type="ECO:0000313" key="3">
    <source>
        <dbReference type="Proteomes" id="UP000187608"/>
    </source>
</evidence>
<feature type="region of interest" description="Disordered" evidence="1">
    <location>
        <begin position="31"/>
        <end position="51"/>
    </location>
</feature>
<dbReference type="OrthoDB" id="2966571at2"/>
<reference evidence="3" key="1">
    <citation type="submission" date="2017-01" db="EMBL/GenBank/DDBJ databases">
        <authorList>
            <person name="Varghese N."/>
            <person name="Submissions S."/>
        </authorList>
    </citation>
    <scope>NUCLEOTIDE SEQUENCE [LARGE SCALE GENOMIC DNA]</scope>
    <source>
        <strain evidence="3">DSM 23127</strain>
    </source>
</reference>
<dbReference type="EMBL" id="FTOC01000009">
    <property type="protein sequence ID" value="SIS57608.1"/>
    <property type="molecule type" value="Genomic_DNA"/>
</dbReference>
<proteinExistence type="predicted"/>
<dbReference type="STRING" id="570947.SAMN05421687_10985"/>
<dbReference type="Proteomes" id="UP000187608">
    <property type="component" value="Unassembled WGS sequence"/>
</dbReference>
<organism evidence="2 3">
    <name type="scientific">Salimicrobium flavidum</name>
    <dbReference type="NCBI Taxonomy" id="570947"/>
    <lineage>
        <taxon>Bacteria</taxon>
        <taxon>Bacillati</taxon>
        <taxon>Bacillota</taxon>
        <taxon>Bacilli</taxon>
        <taxon>Bacillales</taxon>
        <taxon>Bacillaceae</taxon>
        <taxon>Salimicrobium</taxon>
    </lineage>
</organism>
<evidence type="ECO:0000313" key="2">
    <source>
        <dbReference type="EMBL" id="SIS57608.1"/>
    </source>
</evidence>
<sequence>MSKKQLLLFGVAIVLFLIASQFILKDQEPTLTHEDTEAPSSPPPEDLPPQWENVENEQAITSFYEEEIPFLQKAREQNLTVEHNQEVDFSEEREGNMTILETWYNKEQIHILYKLDIEAVDLEQPQTPRLIENGFVEDLEGDMRDQELYAYNQAGPVALYDGEIYTYTSVSAISEERNIETPDGLTHTRMDSVERFEQTVLASFHLHLGDGTWKTNDTPLFLSYNPEAYNTQTYTFKEAGYLEKGEVRYKPLRVENDLRGSRLYMHIESSRPLSNRIDATLDTRQEMNPSFLRLSKTDEKHVYMTRGVPLEDASSINFTMNELYVKSEEQVSFEVDTRDFDEHVSTNNQTSTIDLEKSLGTYNGTEITLTKKTYEYPRNLTWELTTNPENSERSHLSPHPYLPLQGENEYAASRPQGVEIEGVPEYATRDTFFSSSEDKLIIHGNQFNLAEHMPVTFTLQNLTDAITFNAESSARR</sequence>
<evidence type="ECO:0000256" key="1">
    <source>
        <dbReference type="SAM" id="MobiDB-lite"/>
    </source>
</evidence>
<protein>
    <submittedName>
        <fullName evidence="2">Uncharacterized protein</fullName>
    </submittedName>
</protein>
<name>A0A1N7K7S4_9BACI</name>
<accession>A0A1N7K7S4</accession>